<dbReference type="PANTHER" id="PTHR39490:SF8">
    <property type="entry name" value="ZINC FINGER FYVE DOMAIN-CONTAINING PROTEIN 21"/>
    <property type="match status" value="1"/>
</dbReference>
<evidence type="ECO:0000313" key="2">
    <source>
        <dbReference type="EMBL" id="CAE7030232.1"/>
    </source>
</evidence>
<feature type="region of interest" description="Disordered" evidence="1">
    <location>
        <begin position="81"/>
        <end position="102"/>
    </location>
</feature>
<dbReference type="InterPro" id="IPR000306">
    <property type="entry name" value="Znf_FYVE"/>
</dbReference>
<feature type="compositionally biased region" description="Polar residues" evidence="1">
    <location>
        <begin position="1"/>
        <end position="11"/>
    </location>
</feature>
<dbReference type="EMBL" id="HG992980">
    <property type="protein sequence ID" value="CAE7030232.1"/>
    <property type="molecule type" value="Genomic_DNA"/>
</dbReference>
<dbReference type="InterPro" id="IPR011011">
    <property type="entry name" value="Znf_FYVE_PHD"/>
</dbReference>
<dbReference type="CDD" id="cd15760">
    <property type="entry name" value="FYVE_scVPS27p_like"/>
    <property type="match status" value="1"/>
</dbReference>
<dbReference type="PANTHER" id="PTHR39490">
    <property type="entry name" value="ARRESTIN DOMAIN-CONTAINING PROTEIN D"/>
    <property type="match status" value="1"/>
</dbReference>
<dbReference type="GO" id="GO:0046872">
    <property type="term" value="F:metal ion binding"/>
    <property type="evidence" value="ECO:0007669"/>
    <property type="project" value="InterPro"/>
</dbReference>
<protein>
    <submittedName>
        <fullName evidence="2">FYVE domain protein</fullName>
    </submittedName>
</protein>
<evidence type="ECO:0000256" key="1">
    <source>
        <dbReference type="SAM" id="MobiDB-lite"/>
    </source>
</evidence>
<dbReference type="SUPFAM" id="SSF57903">
    <property type="entry name" value="FYVE/PHD zinc finger"/>
    <property type="match status" value="1"/>
</dbReference>
<accession>A0A6S6VZ46</accession>
<dbReference type="AlphaFoldDB" id="A0A6S6VZ46"/>
<sequence>MATTFSTATAIPQQHQHAPYQHHAYRKSTHSQYSPTNSAMMNAPANISPTSPRNTTQLPLGRHQGIYQPRTAIGIPAALRRTEKPANKSPPKTDSALNSPNHGWSVGGPYAWNANESSATSITQVGNEDMKSLYNDEPLSPVSGPITRNHWQADGSTPVCTASSCQQPFTLFQRRHHCRKCGGIFCWQHSRNQVRLDELALFHPEGHWHRACDRCYSSFREWEHLRSRSSMSSHSSGSNAPASAKSIEAPAPAKPVENNRVGSLAQSLQGTWNWSTF</sequence>
<organism evidence="2 3">
    <name type="scientific">Pyrenophora teres f. teres</name>
    <dbReference type="NCBI Taxonomy" id="97479"/>
    <lineage>
        <taxon>Eukaryota</taxon>
        <taxon>Fungi</taxon>
        <taxon>Dikarya</taxon>
        <taxon>Ascomycota</taxon>
        <taxon>Pezizomycotina</taxon>
        <taxon>Dothideomycetes</taxon>
        <taxon>Pleosporomycetidae</taxon>
        <taxon>Pleosporales</taxon>
        <taxon>Pleosporineae</taxon>
        <taxon>Pleosporaceae</taxon>
        <taxon>Pyrenophora</taxon>
    </lineage>
</organism>
<evidence type="ECO:0000313" key="3">
    <source>
        <dbReference type="Proteomes" id="UP000472372"/>
    </source>
</evidence>
<dbReference type="Gene3D" id="3.30.40.10">
    <property type="entry name" value="Zinc/RING finger domain, C3HC4 (zinc finger)"/>
    <property type="match status" value="1"/>
</dbReference>
<proteinExistence type="predicted"/>
<gene>
    <name evidence="2" type="ORF">PTTW11_04452</name>
</gene>
<reference evidence="2" key="1">
    <citation type="submission" date="2021-02" db="EMBL/GenBank/DDBJ databases">
        <authorList>
            <person name="Syme A R."/>
            <person name="Syme A R."/>
            <person name="Moolhuijzen P."/>
        </authorList>
    </citation>
    <scope>NUCLEOTIDE SEQUENCE</scope>
    <source>
        <strain evidence="2">W1-1</strain>
    </source>
</reference>
<feature type="compositionally biased region" description="Low complexity" evidence="1">
    <location>
        <begin position="12"/>
        <end position="22"/>
    </location>
</feature>
<dbReference type="InterPro" id="IPR052113">
    <property type="entry name" value="FYVE-type_Zinc_Finger"/>
</dbReference>
<feature type="region of interest" description="Disordered" evidence="1">
    <location>
        <begin position="1"/>
        <end position="56"/>
    </location>
</feature>
<dbReference type="InterPro" id="IPR017455">
    <property type="entry name" value="Znf_FYVE-rel"/>
</dbReference>
<dbReference type="PROSITE" id="PS50178">
    <property type="entry name" value="ZF_FYVE"/>
    <property type="match status" value="1"/>
</dbReference>
<dbReference type="InterPro" id="IPR013083">
    <property type="entry name" value="Znf_RING/FYVE/PHD"/>
</dbReference>
<dbReference type="Proteomes" id="UP000472372">
    <property type="component" value="Chromosome 4"/>
</dbReference>
<name>A0A6S6VZ46_9PLEO</name>
<feature type="compositionally biased region" description="Polar residues" evidence="1">
    <location>
        <begin position="30"/>
        <end position="56"/>
    </location>
</feature>
<dbReference type="SMART" id="SM00064">
    <property type="entry name" value="FYVE"/>
    <property type="match status" value="1"/>
</dbReference>
<dbReference type="Pfam" id="PF01363">
    <property type="entry name" value="FYVE"/>
    <property type="match status" value="1"/>
</dbReference>
<feature type="compositionally biased region" description="Polar residues" evidence="1">
    <location>
        <begin position="90"/>
        <end position="102"/>
    </location>
</feature>